<evidence type="ECO:0000313" key="8">
    <source>
        <dbReference type="Proteomes" id="UP000319263"/>
    </source>
</evidence>
<evidence type="ECO:0000256" key="2">
    <source>
        <dbReference type="ARBA" id="ARBA00023125"/>
    </source>
</evidence>
<dbReference type="AlphaFoldDB" id="A0A516PUU6"/>
<dbReference type="RefSeq" id="WP_143984951.1">
    <property type="nucleotide sequence ID" value="NZ_CP041692.1"/>
</dbReference>
<dbReference type="PROSITE" id="PS51900">
    <property type="entry name" value="CB"/>
    <property type="match status" value="1"/>
</dbReference>
<dbReference type="InterPro" id="IPR004107">
    <property type="entry name" value="Integrase_SAM-like_N"/>
</dbReference>
<keyword evidence="3" id="KW-0233">DNA recombination</keyword>
<evidence type="ECO:0000256" key="1">
    <source>
        <dbReference type="ARBA" id="ARBA00022908"/>
    </source>
</evidence>
<organism evidence="7 8">
    <name type="scientific">Microlunatus elymi</name>
    <dbReference type="NCBI Taxonomy" id="2596828"/>
    <lineage>
        <taxon>Bacteria</taxon>
        <taxon>Bacillati</taxon>
        <taxon>Actinomycetota</taxon>
        <taxon>Actinomycetes</taxon>
        <taxon>Propionibacteriales</taxon>
        <taxon>Propionibacteriaceae</taxon>
        <taxon>Microlunatus</taxon>
    </lineage>
</organism>
<dbReference type="CDD" id="cd01189">
    <property type="entry name" value="INT_ICEBs1_C_like"/>
    <property type="match status" value="1"/>
</dbReference>
<dbReference type="PANTHER" id="PTHR30349">
    <property type="entry name" value="PHAGE INTEGRASE-RELATED"/>
    <property type="match status" value="1"/>
</dbReference>
<dbReference type="SUPFAM" id="SSF56349">
    <property type="entry name" value="DNA breaking-rejoining enzymes"/>
    <property type="match status" value="1"/>
</dbReference>
<keyword evidence="8" id="KW-1185">Reference proteome</keyword>
<dbReference type="InterPro" id="IPR050090">
    <property type="entry name" value="Tyrosine_recombinase_XerCD"/>
</dbReference>
<dbReference type="GO" id="GO:0006310">
    <property type="term" value="P:DNA recombination"/>
    <property type="evidence" value="ECO:0007669"/>
    <property type="project" value="UniProtKB-KW"/>
</dbReference>
<sequence length="404" mass="45693">MGRNPNNTWSIYLGADGDWHGRVSVGIRDDGSPDRRHVRGRSKEAVMDKVRELTKARDAGHVPKAGRRWTVADWLTHWLELISRPNVRQRSYEAYRTAVNTHLIPALGKQRLDRLQPEHLERLYRRIVDGGASPGTAHQVHRTVRTALGEAVRRGYVSRNVATLAKAPRVKVEPITPYSIPEVKSILAEAGRSRNSARWAIALALGMRQGEVLGLRWESDVDLDTGTLRVRKSRQRPKYEHGCGETCGKTPGRCPRRRRINDDVDETKSEAGRRIIGLPDDLIAMLKIHREEQHAERRLARQLWHETGFVVTSPFGEPINPNTDYHAWKALLKRAGVRDGRLHDARHTAATVLLVLGVPERTTMALMGWSSTSMAARYQHVTDPIRRDVAERVGGLFWADDVDN</sequence>
<feature type="domain" description="Core-binding (CB)" evidence="6">
    <location>
        <begin position="69"/>
        <end position="152"/>
    </location>
</feature>
<accession>A0A516PUU6</accession>
<evidence type="ECO:0000313" key="7">
    <source>
        <dbReference type="EMBL" id="QDP94966.1"/>
    </source>
</evidence>
<dbReference type="Proteomes" id="UP000319263">
    <property type="component" value="Chromosome"/>
</dbReference>
<gene>
    <name evidence="7" type="ORF">FOE78_02685</name>
</gene>
<keyword evidence="1" id="KW-0229">DNA integration</keyword>
<reference evidence="7 8" key="1">
    <citation type="submission" date="2019-07" db="EMBL/GenBank/DDBJ databases">
        <title>Microlunatus dokdonensis sp. nov. isolated from the rhizospheric soil of the wild plant Elymus tsukushiensis.</title>
        <authorList>
            <person name="Ghim S.-Y."/>
            <person name="Hwang Y.-J."/>
            <person name="Son J.-S."/>
            <person name="Shin J.-H."/>
        </authorList>
    </citation>
    <scope>NUCLEOTIDE SEQUENCE [LARGE SCALE GENOMIC DNA]</scope>
    <source>
        <strain evidence="7 8">KUDC0627</strain>
    </source>
</reference>
<dbReference type="PROSITE" id="PS51898">
    <property type="entry name" value="TYR_RECOMBINASE"/>
    <property type="match status" value="1"/>
</dbReference>
<dbReference type="KEGG" id="mik:FOE78_02685"/>
<dbReference type="InterPro" id="IPR013762">
    <property type="entry name" value="Integrase-like_cat_sf"/>
</dbReference>
<evidence type="ECO:0000256" key="4">
    <source>
        <dbReference type="PROSITE-ProRule" id="PRU01248"/>
    </source>
</evidence>
<dbReference type="Pfam" id="PF00589">
    <property type="entry name" value="Phage_integrase"/>
    <property type="match status" value="1"/>
</dbReference>
<dbReference type="OrthoDB" id="1822491at2"/>
<dbReference type="PANTHER" id="PTHR30349:SF91">
    <property type="entry name" value="INTA PROTEIN"/>
    <property type="match status" value="1"/>
</dbReference>
<dbReference type="InterPro" id="IPR011010">
    <property type="entry name" value="DNA_brk_join_enz"/>
</dbReference>
<protein>
    <submittedName>
        <fullName evidence="7">Site-specific integrase</fullName>
    </submittedName>
</protein>
<dbReference type="InterPro" id="IPR010998">
    <property type="entry name" value="Integrase_recombinase_N"/>
</dbReference>
<dbReference type="Pfam" id="PF14659">
    <property type="entry name" value="Phage_int_SAM_3"/>
    <property type="match status" value="1"/>
</dbReference>
<name>A0A516PUU6_9ACTN</name>
<evidence type="ECO:0000256" key="3">
    <source>
        <dbReference type="ARBA" id="ARBA00023172"/>
    </source>
</evidence>
<dbReference type="InterPro" id="IPR002104">
    <property type="entry name" value="Integrase_catalytic"/>
</dbReference>
<evidence type="ECO:0000259" key="5">
    <source>
        <dbReference type="PROSITE" id="PS51898"/>
    </source>
</evidence>
<evidence type="ECO:0000259" key="6">
    <source>
        <dbReference type="PROSITE" id="PS51900"/>
    </source>
</evidence>
<dbReference type="GO" id="GO:0003677">
    <property type="term" value="F:DNA binding"/>
    <property type="evidence" value="ECO:0007669"/>
    <property type="project" value="UniProtKB-UniRule"/>
</dbReference>
<proteinExistence type="predicted"/>
<dbReference type="InterPro" id="IPR044068">
    <property type="entry name" value="CB"/>
</dbReference>
<dbReference type="Gene3D" id="1.10.150.130">
    <property type="match status" value="1"/>
</dbReference>
<feature type="domain" description="Tyr recombinase" evidence="5">
    <location>
        <begin position="173"/>
        <end position="391"/>
    </location>
</feature>
<keyword evidence="2 4" id="KW-0238">DNA-binding</keyword>
<dbReference type="GO" id="GO:0015074">
    <property type="term" value="P:DNA integration"/>
    <property type="evidence" value="ECO:0007669"/>
    <property type="project" value="UniProtKB-KW"/>
</dbReference>
<dbReference type="EMBL" id="CP041692">
    <property type="protein sequence ID" value="QDP94966.1"/>
    <property type="molecule type" value="Genomic_DNA"/>
</dbReference>
<dbReference type="Gene3D" id="1.10.443.10">
    <property type="entry name" value="Intergrase catalytic core"/>
    <property type="match status" value="1"/>
</dbReference>